<organism evidence="2 3">
    <name type="scientific">Pelobates cultripes</name>
    <name type="common">Western spadefoot toad</name>
    <dbReference type="NCBI Taxonomy" id="61616"/>
    <lineage>
        <taxon>Eukaryota</taxon>
        <taxon>Metazoa</taxon>
        <taxon>Chordata</taxon>
        <taxon>Craniata</taxon>
        <taxon>Vertebrata</taxon>
        <taxon>Euteleostomi</taxon>
        <taxon>Amphibia</taxon>
        <taxon>Batrachia</taxon>
        <taxon>Anura</taxon>
        <taxon>Pelobatoidea</taxon>
        <taxon>Pelobatidae</taxon>
        <taxon>Pelobates</taxon>
    </lineage>
</organism>
<accession>A0AAD1TCH8</accession>
<evidence type="ECO:0000313" key="2">
    <source>
        <dbReference type="EMBL" id="CAH2323023.1"/>
    </source>
</evidence>
<sequence length="104" mass="11345">MLMLRILSFGPLAGFHYCACVLVFRGYFRSARWRPLFTAHAGADAEVAPARPVGSAHAHSAVAGWLWLVWVELGDIRLVSLSPRWMAGRAATSGTADRPTGRHS</sequence>
<dbReference type="AlphaFoldDB" id="A0AAD1TCH8"/>
<dbReference type="EMBL" id="OW240922">
    <property type="protein sequence ID" value="CAH2323023.1"/>
    <property type="molecule type" value="Genomic_DNA"/>
</dbReference>
<reference evidence="2" key="1">
    <citation type="submission" date="2022-03" db="EMBL/GenBank/DDBJ databases">
        <authorList>
            <person name="Alioto T."/>
            <person name="Alioto T."/>
            <person name="Gomez Garrido J."/>
        </authorList>
    </citation>
    <scope>NUCLEOTIDE SEQUENCE</scope>
</reference>
<keyword evidence="3" id="KW-1185">Reference proteome</keyword>
<gene>
    <name evidence="2" type="ORF">PECUL_23A046286</name>
</gene>
<feature type="transmembrane region" description="Helical" evidence="1">
    <location>
        <begin position="6"/>
        <end position="28"/>
    </location>
</feature>
<keyword evidence="1" id="KW-0812">Transmembrane</keyword>
<keyword evidence="1" id="KW-0472">Membrane</keyword>
<name>A0AAD1TCH8_PELCU</name>
<evidence type="ECO:0000256" key="1">
    <source>
        <dbReference type="SAM" id="Phobius"/>
    </source>
</evidence>
<evidence type="ECO:0000313" key="3">
    <source>
        <dbReference type="Proteomes" id="UP001295444"/>
    </source>
</evidence>
<proteinExistence type="predicted"/>
<keyword evidence="1" id="KW-1133">Transmembrane helix</keyword>
<dbReference type="Proteomes" id="UP001295444">
    <property type="component" value="Chromosome 11"/>
</dbReference>
<protein>
    <submittedName>
        <fullName evidence="2">Uncharacterized protein</fullName>
    </submittedName>
</protein>